<evidence type="ECO:0000313" key="2">
    <source>
        <dbReference type="Proteomes" id="UP000504603"/>
    </source>
</evidence>
<evidence type="ECO:0000313" key="3">
    <source>
        <dbReference type="RefSeq" id="XP_022149978.1"/>
    </source>
</evidence>
<gene>
    <name evidence="3" type="primary">LOC111018261</name>
</gene>
<organism evidence="2 3">
    <name type="scientific">Momordica charantia</name>
    <name type="common">Bitter gourd</name>
    <name type="synonym">Balsam pear</name>
    <dbReference type="NCBI Taxonomy" id="3673"/>
    <lineage>
        <taxon>Eukaryota</taxon>
        <taxon>Viridiplantae</taxon>
        <taxon>Streptophyta</taxon>
        <taxon>Embryophyta</taxon>
        <taxon>Tracheophyta</taxon>
        <taxon>Spermatophyta</taxon>
        <taxon>Magnoliopsida</taxon>
        <taxon>eudicotyledons</taxon>
        <taxon>Gunneridae</taxon>
        <taxon>Pentapetalae</taxon>
        <taxon>rosids</taxon>
        <taxon>fabids</taxon>
        <taxon>Cucurbitales</taxon>
        <taxon>Cucurbitaceae</taxon>
        <taxon>Momordiceae</taxon>
        <taxon>Momordica</taxon>
    </lineage>
</organism>
<dbReference type="GeneID" id="111018261"/>
<feature type="region of interest" description="Disordered" evidence="1">
    <location>
        <begin position="75"/>
        <end position="112"/>
    </location>
</feature>
<protein>
    <submittedName>
        <fullName evidence="3">Uncharacterized protein LOC111018261</fullName>
    </submittedName>
</protein>
<keyword evidence="2" id="KW-1185">Reference proteome</keyword>
<accession>A0A6J1D877</accession>
<dbReference type="KEGG" id="mcha:111018261"/>
<name>A0A6J1D877_MOMCH</name>
<reference evidence="3" key="1">
    <citation type="submission" date="2025-08" db="UniProtKB">
        <authorList>
            <consortium name="RefSeq"/>
        </authorList>
    </citation>
    <scope>IDENTIFICATION</scope>
    <source>
        <strain evidence="3">OHB3-1</strain>
    </source>
</reference>
<dbReference type="Proteomes" id="UP000504603">
    <property type="component" value="Unplaced"/>
</dbReference>
<dbReference type="OrthoDB" id="1729427at2759"/>
<feature type="compositionally biased region" description="Basic residues" evidence="1">
    <location>
        <begin position="76"/>
        <end position="85"/>
    </location>
</feature>
<dbReference type="RefSeq" id="XP_022149978.1">
    <property type="nucleotide sequence ID" value="XM_022294286.1"/>
</dbReference>
<sequence length="112" mass="11729">MVVGLTNAYSGVATLICQSDPFPPFYQARLMLTLEEVSFVKNVAIESNAAMVARKVNDVTPTYIFPLNRGNFGGKKTGRYRHGNKGRGGGCGGGKAVDGGHGENNGRSGGGH</sequence>
<proteinExistence type="predicted"/>
<feature type="compositionally biased region" description="Gly residues" evidence="1">
    <location>
        <begin position="86"/>
        <end position="112"/>
    </location>
</feature>
<evidence type="ECO:0000256" key="1">
    <source>
        <dbReference type="SAM" id="MobiDB-lite"/>
    </source>
</evidence>
<dbReference type="AlphaFoldDB" id="A0A6J1D877"/>